<dbReference type="Proteomes" id="UP000471640">
    <property type="component" value="Unassembled WGS sequence"/>
</dbReference>
<proteinExistence type="predicted"/>
<feature type="compositionally biased region" description="Pro residues" evidence="1">
    <location>
        <begin position="102"/>
        <end position="113"/>
    </location>
</feature>
<gene>
    <name evidence="3" type="ORF">G3480_07125</name>
</gene>
<evidence type="ECO:0000313" key="3">
    <source>
        <dbReference type="EMBL" id="NEX20088.1"/>
    </source>
</evidence>
<name>A0A6P1DPZ4_9GAMM</name>
<sequence>MDEGSERQALLWSHKGYRTAWLGGRLLAGIGWLLALLGVAGSLLAVWLRKDVETLVIGAASCASGLLLVVAGQTIRAAVEGAIRTREILGLLQAGPLQWATRPPPPQTPPTPPERSRSQSAWLKTPSTPISAEMRSSIASEDVRPCVNPFCERLLPEAAEVCPHCSTRQKRRTL</sequence>
<organism evidence="3 4">
    <name type="scientific">Thiorhodococcus mannitoliphagus</name>
    <dbReference type="NCBI Taxonomy" id="329406"/>
    <lineage>
        <taxon>Bacteria</taxon>
        <taxon>Pseudomonadati</taxon>
        <taxon>Pseudomonadota</taxon>
        <taxon>Gammaproteobacteria</taxon>
        <taxon>Chromatiales</taxon>
        <taxon>Chromatiaceae</taxon>
        <taxon>Thiorhodococcus</taxon>
    </lineage>
</organism>
<feature type="region of interest" description="Disordered" evidence="1">
    <location>
        <begin position="97"/>
        <end position="136"/>
    </location>
</feature>
<feature type="transmembrane region" description="Helical" evidence="2">
    <location>
        <begin position="54"/>
        <end position="79"/>
    </location>
</feature>
<keyword evidence="4" id="KW-1185">Reference proteome</keyword>
<keyword evidence="2" id="KW-0812">Transmembrane</keyword>
<dbReference type="RefSeq" id="WP_164653116.1">
    <property type="nucleotide sequence ID" value="NZ_JAAIJR010000021.1"/>
</dbReference>
<comment type="caution">
    <text evidence="3">The sequence shown here is derived from an EMBL/GenBank/DDBJ whole genome shotgun (WGS) entry which is preliminary data.</text>
</comment>
<dbReference type="EMBL" id="JAAIJR010000021">
    <property type="protein sequence ID" value="NEX20088.1"/>
    <property type="molecule type" value="Genomic_DNA"/>
</dbReference>
<accession>A0A6P1DPZ4</accession>
<keyword evidence="2" id="KW-1133">Transmembrane helix</keyword>
<reference evidence="4" key="1">
    <citation type="journal article" date="2020" name="Microbiol. Resour. Announc.">
        <title>Draft Genome Sequences of Thiorhodococcus mannitoliphagus and Thiorhodococcus minor, Purple Sulfur Photosynthetic Bacteria in the Gammaproteobacterial Family Chromatiaceae.</title>
        <authorList>
            <person name="Aviles F.A."/>
            <person name="Meyer T.E."/>
            <person name="Kyndt J.A."/>
        </authorList>
    </citation>
    <scope>NUCLEOTIDE SEQUENCE [LARGE SCALE GENOMIC DNA]</scope>
    <source>
        <strain evidence="4">DSM 18266</strain>
    </source>
</reference>
<keyword evidence="2" id="KW-0472">Membrane</keyword>
<evidence type="ECO:0000313" key="4">
    <source>
        <dbReference type="Proteomes" id="UP000471640"/>
    </source>
</evidence>
<feature type="compositionally biased region" description="Polar residues" evidence="1">
    <location>
        <begin position="121"/>
        <end position="130"/>
    </location>
</feature>
<reference evidence="3 4" key="2">
    <citation type="submission" date="2020-02" db="EMBL/GenBank/DDBJ databases">
        <title>Genome sequences of Thiorhodococcus mannitoliphagus and Thiorhodococcus minor, purple sulfur photosynthetic bacteria in the gammaproteobacterial family, Chromatiaceae.</title>
        <authorList>
            <person name="Aviles F.A."/>
            <person name="Meyer T.E."/>
            <person name="Kyndt J.A."/>
        </authorList>
    </citation>
    <scope>NUCLEOTIDE SEQUENCE [LARGE SCALE GENOMIC DNA]</scope>
    <source>
        <strain evidence="3 4">DSM 18266</strain>
    </source>
</reference>
<dbReference type="AlphaFoldDB" id="A0A6P1DPZ4"/>
<evidence type="ECO:0000256" key="1">
    <source>
        <dbReference type="SAM" id="MobiDB-lite"/>
    </source>
</evidence>
<evidence type="ECO:0000256" key="2">
    <source>
        <dbReference type="SAM" id="Phobius"/>
    </source>
</evidence>
<protein>
    <submittedName>
        <fullName evidence="3">Uncharacterized protein</fullName>
    </submittedName>
</protein>
<feature type="transmembrane region" description="Helical" evidence="2">
    <location>
        <begin position="26"/>
        <end position="48"/>
    </location>
</feature>